<evidence type="ECO:0000259" key="22">
    <source>
        <dbReference type="PROSITE" id="PS50994"/>
    </source>
</evidence>
<dbReference type="GO" id="GO:0005524">
    <property type="term" value="F:ATP binding"/>
    <property type="evidence" value="ECO:0007669"/>
    <property type="project" value="UniProtKB-KW"/>
</dbReference>
<dbReference type="VEuPathDB" id="FungiDB:VP01_577g8"/>
<evidence type="ECO:0000256" key="9">
    <source>
        <dbReference type="ARBA" id="ARBA00022759"/>
    </source>
</evidence>
<dbReference type="PROSITE" id="PS50994">
    <property type="entry name" value="INTEGRASE"/>
    <property type="match status" value="1"/>
</dbReference>
<evidence type="ECO:0000256" key="17">
    <source>
        <dbReference type="ARBA" id="ARBA00023113"/>
    </source>
</evidence>
<dbReference type="AlphaFoldDB" id="A0A0L6UJ21"/>
<sequence>MADNAIPRDANAGADGFRQAMLKTALETIPQLTEENYSIWKDKMTALLKLRGVFGQMNNPAVALGESDNAELTMLLLAKMDSVTHNNVVTADNSESAQKIWQSIKERFASNQASNRARMFNDFLYVKFQEDSVESFVTDIKVSIKKLVDVGIELPQDILAYLVLFKFPNSLQTLKRQIMHSDKELSVEFVCNHLIQFNNESRAEIKETSGSNPEAALFSNRGRNDKNSGKDKPNAPKRCKSGYHNPKQDANHSADNCWHLHPEIAPDWWKESQAQWKAGKGKEKESYYLALLTRWIESGNPKDRIVLDTGASAHIFNDEKFFLNIKRGDFDVIKTGKQGATLPIRGRGTVQLNWNDTTITLDNCLLVPDIVINLVSAGELDSKGCTLASKNASFTVSKDDRLAFSGKIEKGLYTIKNPVSIGKENNYSVHLANQEESLKETHERFGHASLARLEKILGKSISNAEKRNFECKSCVMSKITKQPFKHQSKLADKPFERLHLDLIGPIQPESAHQHKFILTVVDNHSGYLAAFPLVHKDDTTDVLINLLTQEERRRGYFPRMICSDGGGEFIGNRAERANRTIVESMRASFRSSKIPKKYWHEVAKTCCLGLNQLPRGEETQSPWQILHGKSFPTEMLKPIGTPVITLNMTRTKGRKFDPKGEEGRKLQTRLSLKILFLNYERFPWKLLQETLHQLLNLPISGRKNLS</sequence>
<feature type="compositionally biased region" description="Basic and acidic residues" evidence="21">
    <location>
        <begin position="222"/>
        <end position="234"/>
    </location>
</feature>
<dbReference type="InterPro" id="IPR001584">
    <property type="entry name" value="Integrase_cat-core"/>
</dbReference>
<evidence type="ECO:0000256" key="7">
    <source>
        <dbReference type="ARBA" id="ARBA00022723"/>
    </source>
</evidence>
<evidence type="ECO:0000256" key="21">
    <source>
        <dbReference type="SAM" id="MobiDB-lite"/>
    </source>
</evidence>
<dbReference type="Gene3D" id="3.30.420.10">
    <property type="entry name" value="Ribonuclease H-like superfamily/Ribonuclease H"/>
    <property type="match status" value="1"/>
</dbReference>
<keyword evidence="12" id="KW-0460">Magnesium</keyword>
<dbReference type="InterPro" id="IPR036397">
    <property type="entry name" value="RNaseH_sf"/>
</dbReference>
<comment type="caution">
    <text evidence="23">The sequence shown here is derived from an EMBL/GenBank/DDBJ whole genome shotgun (WGS) entry which is preliminary data.</text>
</comment>
<dbReference type="GO" id="GO:0046872">
    <property type="term" value="F:metal ion binding"/>
    <property type="evidence" value="ECO:0007669"/>
    <property type="project" value="UniProtKB-KW"/>
</dbReference>
<evidence type="ECO:0000256" key="19">
    <source>
        <dbReference type="ARBA" id="ARBA00048173"/>
    </source>
</evidence>
<keyword evidence="16" id="KW-0808">Transferase</keyword>
<keyword evidence="16" id="KW-0239">DNA-directed DNA polymerase</keyword>
<evidence type="ECO:0000256" key="5">
    <source>
        <dbReference type="ARBA" id="ARBA00022695"/>
    </source>
</evidence>
<dbReference type="InterPro" id="IPR054722">
    <property type="entry name" value="PolX-like_BBD"/>
</dbReference>
<keyword evidence="7" id="KW-0479">Metal-binding</keyword>
<dbReference type="GO" id="GO:0003723">
    <property type="term" value="F:RNA binding"/>
    <property type="evidence" value="ECO:0007669"/>
    <property type="project" value="UniProtKB-KW"/>
</dbReference>
<dbReference type="GO" id="GO:0006310">
    <property type="term" value="P:DNA recombination"/>
    <property type="evidence" value="ECO:0007669"/>
    <property type="project" value="UniProtKB-KW"/>
</dbReference>
<evidence type="ECO:0000256" key="13">
    <source>
        <dbReference type="ARBA" id="ARBA00022884"/>
    </source>
</evidence>
<dbReference type="GO" id="GO:0003964">
    <property type="term" value="F:RNA-directed DNA polymerase activity"/>
    <property type="evidence" value="ECO:0007669"/>
    <property type="project" value="UniProtKB-KW"/>
</dbReference>
<evidence type="ECO:0000256" key="11">
    <source>
        <dbReference type="ARBA" id="ARBA00022840"/>
    </source>
</evidence>
<dbReference type="GO" id="GO:0005634">
    <property type="term" value="C:nucleus"/>
    <property type="evidence" value="ECO:0007669"/>
    <property type="project" value="UniProtKB-ARBA"/>
</dbReference>
<keyword evidence="17" id="KW-0917">Virion maturation</keyword>
<dbReference type="GO" id="GO:0004519">
    <property type="term" value="F:endonuclease activity"/>
    <property type="evidence" value="ECO:0007669"/>
    <property type="project" value="UniProtKB-KW"/>
</dbReference>
<keyword evidence="6" id="KW-0540">Nuclease</keyword>
<keyword evidence="5" id="KW-0548">Nucleotidyltransferase</keyword>
<evidence type="ECO:0000256" key="10">
    <source>
        <dbReference type="ARBA" id="ARBA00022801"/>
    </source>
</evidence>
<evidence type="ECO:0000313" key="24">
    <source>
        <dbReference type="Proteomes" id="UP000037035"/>
    </source>
</evidence>
<feature type="domain" description="Integrase catalytic" evidence="22">
    <location>
        <begin position="490"/>
        <end position="573"/>
    </location>
</feature>
<evidence type="ECO:0000256" key="4">
    <source>
        <dbReference type="ARBA" id="ARBA00022670"/>
    </source>
</evidence>
<comment type="catalytic activity">
    <reaction evidence="19">
        <text>DNA(n) + a 2'-deoxyribonucleoside 5'-triphosphate = DNA(n+1) + diphosphate</text>
        <dbReference type="Rhea" id="RHEA:22508"/>
        <dbReference type="Rhea" id="RHEA-COMP:17339"/>
        <dbReference type="Rhea" id="RHEA-COMP:17340"/>
        <dbReference type="ChEBI" id="CHEBI:33019"/>
        <dbReference type="ChEBI" id="CHEBI:61560"/>
        <dbReference type="ChEBI" id="CHEBI:173112"/>
        <dbReference type="EC" id="2.7.7.49"/>
    </reaction>
</comment>
<proteinExistence type="predicted"/>
<dbReference type="Proteomes" id="UP000037035">
    <property type="component" value="Unassembled WGS sequence"/>
</dbReference>
<evidence type="ECO:0000256" key="2">
    <source>
        <dbReference type="ARBA" id="ARBA00022578"/>
    </source>
</evidence>
<dbReference type="EMBL" id="LAVV01011029">
    <property type="protein sequence ID" value="KNZ48282.1"/>
    <property type="molecule type" value="Genomic_DNA"/>
</dbReference>
<evidence type="ECO:0000256" key="14">
    <source>
        <dbReference type="ARBA" id="ARBA00022908"/>
    </source>
</evidence>
<evidence type="ECO:0000256" key="18">
    <source>
        <dbReference type="ARBA" id="ARBA00023172"/>
    </source>
</evidence>
<keyword evidence="14" id="KW-0229">DNA integration</keyword>
<evidence type="ECO:0000256" key="16">
    <source>
        <dbReference type="ARBA" id="ARBA00022932"/>
    </source>
</evidence>
<dbReference type="GO" id="GO:0003887">
    <property type="term" value="F:DNA-directed DNA polymerase activity"/>
    <property type="evidence" value="ECO:0007669"/>
    <property type="project" value="UniProtKB-KW"/>
</dbReference>
<dbReference type="GO" id="GO:0015074">
    <property type="term" value="P:DNA integration"/>
    <property type="evidence" value="ECO:0007669"/>
    <property type="project" value="UniProtKB-KW"/>
</dbReference>
<keyword evidence="2" id="KW-0815">Transposition</keyword>
<dbReference type="GO" id="GO:0006508">
    <property type="term" value="P:proteolysis"/>
    <property type="evidence" value="ECO:0007669"/>
    <property type="project" value="UniProtKB-KW"/>
</dbReference>
<dbReference type="PANTHER" id="PTHR42648">
    <property type="entry name" value="TRANSPOSASE, PUTATIVE-RELATED"/>
    <property type="match status" value="1"/>
</dbReference>
<keyword evidence="4" id="KW-0645">Protease</keyword>
<keyword evidence="8" id="KW-0547">Nucleotide-binding</keyword>
<evidence type="ECO:0000256" key="6">
    <source>
        <dbReference type="ARBA" id="ARBA00022722"/>
    </source>
</evidence>
<dbReference type="GO" id="GO:0032196">
    <property type="term" value="P:transposition"/>
    <property type="evidence" value="ECO:0007669"/>
    <property type="project" value="UniProtKB-KW"/>
</dbReference>
<comment type="function">
    <text evidence="1">The aspartyl protease (PR) mediates the proteolytic cleavages of the Gag and Gag-Pol polyproteins after assembly of the VLP.</text>
</comment>
<dbReference type="SUPFAM" id="SSF53098">
    <property type="entry name" value="Ribonuclease H-like"/>
    <property type="match status" value="1"/>
</dbReference>
<keyword evidence="11" id="KW-0067">ATP-binding</keyword>
<dbReference type="OrthoDB" id="7920740at2759"/>
<keyword evidence="24" id="KW-1185">Reference proteome</keyword>
<dbReference type="InterPro" id="IPR012337">
    <property type="entry name" value="RNaseH-like_sf"/>
</dbReference>
<evidence type="ECO:0000256" key="8">
    <source>
        <dbReference type="ARBA" id="ARBA00022741"/>
    </source>
</evidence>
<keyword evidence="13" id="KW-0694">RNA-binding</keyword>
<dbReference type="GO" id="GO:0008233">
    <property type="term" value="F:peptidase activity"/>
    <property type="evidence" value="ECO:0007669"/>
    <property type="project" value="UniProtKB-KW"/>
</dbReference>
<keyword evidence="15" id="KW-0695">RNA-directed DNA polymerase</keyword>
<keyword evidence="3" id="KW-1188">Viral release from host cell</keyword>
<evidence type="ECO:0000256" key="1">
    <source>
        <dbReference type="ARBA" id="ARBA00002180"/>
    </source>
</evidence>
<gene>
    <name evidence="23" type="ORF">VP01_577g8</name>
</gene>
<keyword evidence="18" id="KW-0233">DNA recombination</keyword>
<protein>
    <recommendedName>
        <fullName evidence="22">Integrase catalytic domain-containing protein</fullName>
    </recommendedName>
</protein>
<evidence type="ECO:0000256" key="12">
    <source>
        <dbReference type="ARBA" id="ARBA00022842"/>
    </source>
</evidence>
<evidence type="ECO:0000256" key="20">
    <source>
        <dbReference type="ARBA" id="ARBA00049244"/>
    </source>
</evidence>
<keyword evidence="10" id="KW-0378">Hydrolase</keyword>
<dbReference type="Pfam" id="PF22936">
    <property type="entry name" value="Pol_BBD"/>
    <property type="match status" value="1"/>
</dbReference>
<name>A0A0L6UJ21_9BASI</name>
<comment type="catalytic activity">
    <reaction evidence="20">
        <text>DNA(n) + a 2'-deoxyribonucleoside 5'-triphosphate = DNA(n+1) + diphosphate</text>
        <dbReference type="Rhea" id="RHEA:22508"/>
        <dbReference type="Rhea" id="RHEA-COMP:17339"/>
        <dbReference type="Rhea" id="RHEA-COMP:17340"/>
        <dbReference type="ChEBI" id="CHEBI:33019"/>
        <dbReference type="ChEBI" id="CHEBI:61560"/>
        <dbReference type="ChEBI" id="CHEBI:173112"/>
        <dbReference type="EC" id="2.7.7.7"/>
    </reaction>
</comment>
<accession>A0A0L6UJ21</accession>
<dbReference type="InterPro" id="IPR039537">
    <property type="entry name" value="Retrotran_Ty1/copia-like"/>
</dbReference>
<evidence type="ECO:0000313" key="23">
    <source>
        <dbReference type="EMBL" id="KNZ48282.1"/>
    </source>
</evidence>
<evidence type="ECO:0000256" key="3">
    <source>
        <dbReference type="ARBA" id="ARBA00022612"/>
    </source>
</evidence>
<keyword evidence="9" id="KW-0255">Endonuclease</keyword>
<dbReference type="Pfam" id="PF14223">
    <property type="entry name" value="Retrotran_gag_2"/>
    <property type="match status" value="1"/>
</dbReference>
<evidence type="ECO:0000256" key="15">
    <source>
        <dbReference type="ARBA" id="ARBA00022918"/>
    </source>
</evidence>
<feature type="region of interest" description="Disordered" evidence="21">
    <location>
        <begin position="205"/>
        <end position="251"/>
    </location>
</feature>
<reference evidence="23 24" key="1">
    <citation type="submission" date="2015-08" db="EMBL/GenBank/DDBJ databases">
        <title>Next Generation Sequencing and Analysis of the Genome of Puccinia sorghi L Schw, the Causal Agent of Maize Common Rust.</title>
        <authorList>
            <person name="Rochi L."/>
            <person name="Burguener G."/>
            <person name="Darino M."/>
            <person name="Turjanski A."/>
            <person name="Kreff E."/>
            <person name="Dieguez M.J."/>
            <person name="Sacco F."/>
        </authorList>
    </citation>
    <scope>NUCLEOTIDE SEQUENCE [LARGE SCALE GENOMIC DNA]</scope>
    <source>
        <strain evidence="23 24">RO10H11247</strain>
    </source>
</reference>
<organism evidence="23 24">
    <name type="scientific">Puccinia sorghi</name>
    <dbReference type="NCBI Taxonomy" id="27349"/>
    <lineage>
        <taxon>Eukaryota</taxon>
        <taxon>Fungi</taxon>
        <taxon>Dikarya</taxon>
        <taxon>Basidiomycota</taxon>
        <taxon>Pucciniomycotina</taxon>
        <taxon>Pucciniomycetes</taxon>
        <taxon>Pucciniales</taxon>
        <taxon>Pucciniaceae</taxon>
        <taxon>Puccinia</taxon>
    </lineage>
</organism>
<dbReference type="PANTHER" id="PTHR42648:SF11">
    <property type="entry name" value="TRANSPOSON TY4-P GAG-POL POLYPROTEIN"/>
    <property type="match status" value="1"/>
</dbReference>